<dbReference type="AlphaFoldDB" id="A0A538U256"/>
<organism evidence="1 2">
    <name type="scientific">Eiseniibacteriota bacterium</name>
    <dbReference type="NCBI Taxonomy" id="2212470"/>
    <lineage>
        <taxon>Bacteria</taxon>
        <taxon>Candidatus Eiseniibacteriota</taxon>
    </lineage>
</organism>
<reference evidence="1 2" key="1">
    <citation type="journal article" date="2019" name="Nat. Microbiol.">
        <title>Mediterranean grassland soil C-N compound turnover is dependent on rainfall and depth, and is mediated by genomically divergent microorganisms.</title>
        <authorList>
            <person name="Diamond S."/>
            <person name="Andeer P.F."/>
            <person name="Li Z."/>
            <person name="Crits-Christoph A."/>
            <person name="Burstein D."/>
            <person name="Anantharaman K."/>
            <person name="Lane K.R."/>
            <person name="Thomas B.C."/>
            <person name="Pan C."/>
            <person name="Northen T.R."/>
            <person name="Banfield J.F."/>
        </authorList>
    </citation>
    <scope>NUCLEOTIDE SEQUENCE [LARGE SCALE GENOMIC DNA]</scope>
    <source>
        <strain evidence="1">WS_11</strain>
    </source>
</reference>
<dbReference type="Proteomes" id="UP000319771">
    <property type="component" value="Unassembled WGS sequence"/>
</dbReference>
<evidence type="ECO:0000313" key="1">
    <source>
        <dbReference type="EMBL" id="TMQ69987.1"/>
    </source>
</evidence>
<dbReference type="EMBL" id="VBPB01000261">
    <property type="protein sequence ID" value="TMQ69987.1"/>
    <property type="molecule type" value="Genomic_DNA"/>
</dbReference>
<proteinExistence type="predicted"/>
<accession>A0A538U256</accession>
<protein>
    <submittedName>
        <fullName evidence="1">Uncharacterized protein</fullName>
    </submittedName>
</protein>
<sequence>MRSVRRGPSPRAATRALAALLVVAGLAALGGCSRQPPKFIPRGADSTAAVAADSLGVLVGNTLDQWESQGGTAAAPATIRILLDDLRHHADEGLAERARTFLDSCGFSAEVAGTGMVTAVNFFARSDPTGSSWPYLIWRQKDALRHQALEGSGMRLLDLTTPGAGADTAAGGGEPLTVAAIFGRQGSRGQQPVAVVWRRAPSANAWSLAQTLGPDSLGGVGVADFVPQPDQGLGLEARTYRSTSGFDECPTCPHVFRTLRFAWQPPGGFAKVSDQAVASPYYSFVQFIAALTVGDDDMAGRFLADRSLLQSAKDFDWGHAKGSWRVAPGSAESAEEMTFFRGSREAYKVRFALRSGEWVITDIQPTQRRVE</sequence>
<name>A0A538U256_UNCEI</name>
<gene>
    <name evidence="1" type="ORF">E6K81_13710</name>
</gene>
<dbReference type="PROSITE" id="PS51257">
    <property type="entry name" value="PROKAR_LIPOPROTEIN"/>
    <property type="match status" value="1"/>
</dbReference>
<evidence type="ECO:0000313" key="2">
    <source>
        <dbReference type="Proteomes" id="UP000319771"/>
    </source>
</evidence>
<comment type="caution">
    <text evidence="1">The sequence shown here is derived from an EMBL/GenBank/DDBJ whole genome shotgun (WGS) entry which is preliminary data.</text>
</comment>